<gene>
    <name evidence="2" type="ORF">KP509_13G096100</name>
</gene>
<protein>
    <recommendedName>
        <fullName evidence="1">F-box domain-containing protein</fullName>
    </recommendedName>
</protein>
<feature type="domain" description="F-box" evidence="1">
    <location>
        <begin position="27"/>
        <end position="76"/>
    </location>
</feature>
<organism evidence="2 3">
    <name type="scientific">Ceratopteris richardii</name>
    <name type="common">Triangle waterfern</name>
    <dbReference type="NCBI Taxonomy" id="49495"/>
    <lineage>
        <taxon>Eukaryota</taxon>
        <taxon>Viridiplantae</taxon>
        <taxon>Streptophyta</taxon>
        <taxon>Embryophyta</taxon>
        <taxon>Tracheophyta</taxon>
        <taxon>Polypodiopsida</taxon>
        <taxon>Polypodiidae</taxon>
        <taxon>Polypodiales</taxon>
        <taxon>Pteridineae</taxon>
        <taxon>Pteridaceae</taxon>
        <taxon>Parkerioideae</taxon>
        <taxon>Ceratopteris</taxon>
    </lineage>
</organism>
<dbReference type="AlphaFoldDB" id="A0A8T2TNP0"/>
<dbReference type="SUPFAM" id="SSF81383">
    <property type="entry name" value="F-box domain"/>
    <property type="match status" value="1"/>
</dbReference>
<dbReference type="OrthoDB" id="1509037at2759"/>
<dbReference type="SMART" id="SM00256">
    <property type="entry name" value="FBOX"/>
    <property type="match status" value="1"/>
</dbReference>
<name>A0A8T2TNP0_CERRI</name>
<proteinExistence type="predicted"/>
<dbReference type="OMA" id="IVWELEW"/>
<keyword evidence="3" id="KW-1185">Reference proteome</keyword>
<dbReference type="InterPro" id="IPR050796">
    <property type="entry name" value="SCF_F-box_component"/>
</dbReference>
<evidence type="ECO:0000259" key="1">
    <source>
        <dbReference type="PROSITE" id="PS50181"/>
    </source>
</evidence>
<dbReference type="PROSITE" id="PS50181">
    <property type="entry name" value="FBOX"/>
    <property type="match status" value="1"/>
</dbReference>
<dbReference type="InterPro" id="IPR036047">
    <property type="entry name" value="F-box-like_dom_sf"/>
</dbReference>
<dbReference type="PANTHER" id="PTHR31672:SF2">
    <property type="entry name" value="F-BOX DOMAIN-CONTAINING PROTEIN"/>
    <property type="match status" value="1"/>
</dbReference>
<dbReference type="EMBL" id="CM035418">
    <property type="protein sequence ID" value="KAH7422199.1"/>
    <property type="molecule type" value="Genomic_DNA"/>
</dbReference>
<accession>A0A8T2TNP0</accession>
<dbReference type="PANTHER" id="PTHR31672">
    <property type="entry name" value="BNACNNG10540D PROTEIN"/>
    <property type="match status" value="1"/>
</dbReference>
<sequence length="425" mass="46281">MVNLVEPSAPLRIAAGSPSPADPAMITDPWNSLPSDLQELVLAHLPVSEHSRLRSVSRSWFSSLISPQFRDLHRRLNPRARPSLFLYNHAAKISAGIWEVAEDGGAGLTPPTWRDLRIPTAYVREWTGAGAIVCLRSHLTGSAYSVGSPFSEQWTVLPSPPQTSILSKLWAVVPRSSTGAYSVLVLQLNCPSVQLDVYESEKNQWVRREIPKGSGKASLVSFSSTAAHVGGLVYSIQMESRSIVTYDPHRDVWKTLKAGLPQNLVFQDARGGGLIQMMPQVIQGCKGKLILVGAAVCSSTCASSRLCSGSAGEVGSVDGIILDDERGDVIDYAIVWELEWASGEWKELSRAPGHMCIRMLEEAIESRKATVTPVKYSGHAETVTVMATGAQCALKFDMIQETWSWMDLPPAVNCDLCLCLETKPV</sequence>
<comment type="caution">
    <text evidence="2">The sequence shown here is derived from an EMBL/GenBank/DDBJ whole genome shotgun (WGS) entry which is preliminary data.</text>
</comment>
<evidence type="ECO:0000313" key="2">
    <source>
        <dbReference type="EMBL" id="KAH7422199.1"/>
    </source>
</evidence>
<dbReference type="InterPro" id="IPR001810">
    <property type="entry name" value="F-box_dom"/>
</dbReference>
<dbReference type="Pfam" id="PF00646">
    <property type="entry name" value="F-box"/>
    <property type="match status" value="1"/>
</dbReference>
<reference evidence="2" key="1">
    <citation type="submission" date="2021-08" db="EMBL/GenBank/DDBJ databases">
        <title>WGS assembly of Ceratopteris richardii.</title>
        <authorList>
            <person name="Marchant D.B."/>
            <person name="Chen G."/>
            <person name="Jenkins J."/>
            <person name="Shu S."/>
            <person name="Leebens-Mack J."/>
            <person name="Grimwood J."/>
            <person name="Schmutz J."/>
            <person name="Soltis P."/>
            <person name="Soltis D."/>
            <person name="Chen Z.-H."/>
        </authorList>
    </citation>
    <scope>NUCLEOTIDE SEQUENCE</scope>
    <source>
        <strain evidence="2">Whitten #5841</strain>
        <tissue evidence="2">Leaf</tissue>
    </source>
</reference>
<evidence type="ECO:0000313" key="3">
    <source>
        <dbReference type="Proteomes" id="UP000825935"/>
    </source>
</evidence>
<dbReference type="Proteomes" id="UP000825935">
    <property type="component" value="Chromosome 13"/>
</dbReference>